<keyword evidence="2" id="KW-1185">Reference proteome</keyword>
<evidence type="ECO:0000313" key="1">
    <source>
        <dbReference type="EMBL" id="QEA39808.1"/>
    </source>
</evidence>
<reference evidence="1 2" key="1">
    <citation type="submission" date="2019-06" db="EMBL/GenBank/DDBJ databases">
        <title>Genome analyses of bacteria isolated from kimchi.</title>
        <authorList>
            <person name="Lee S."/>
            <person name="Ahn S."/>
            <person name="Roh S."/>
        </authorList>
    </citation>
    <scope>NUCLEOTIDE SEQUENCE [LARGE SCALE GENOMIC DNA]</scope>
    <source>
        <strain evidence="1 2">CBA4606</strain>
    </source>
</reference>
<proteinExistence type="predicted"/>
<dbReference type="RefSeq" id="WP_147184856.1">
    <property type="nucleotide sequence ID" value="NZ_CP042382.1"/>
</dbReference>
<sequence length="78" mass="8828">MSNTAILEIVELDDGEIVLRSAETDAEPLLRISFSEEAATLLRQSRFEVAQEMIDHAITRSQLWREESDDQALTATLH</sequence>
<dbReference type="EMBL" id="CP042382">
    <property type="protein sequence ID" value="QEA39808.1"/>
    <property type="molecule type" value="Genomic_DNA"/>
</dbReference>
<dbReference type="AlphaFoldDB" id="A0A5B8SY94"/>
<dbReference type="Proteomes" id="UP000321272">
    <property type="component" value="Chromosome"/>
</dbReference>
<organism evidence="1 2">
    <name type="scientific">Pistricoccus aurantiacus</name>
    <dbReference type="NCBI Taxonomy" id="1883414"/>
    <lineage>
        <taxon>Bacteria</taxon>
        <taxon>Pseudomonadati</taxon>
        <taxon>Pseudomonadota</taxon>
        <taxon>Gammaproteobacteria</taxon>
        <taxon>Oceanospirillales</taxon>
        <taxon>Halomonadaceae</taxon>
        <taxon>Pistricoccus</taxon>
    </lineage>
</organism>
<evidence type="ECO:0000313" key="2">
    <source>
        <dbReference type="Proteomes" id="UP000321272"/>
    </source>
</evidence>
<accession>A0A5B8SY94</accession>
<protein>
    <submittedName>
        <fullName evidence="1">Uncharacterized protein</fullName>
    </submittedName>
</protein>
<gene>
    <name evidence="1" type="ORF">FGL86_12485</name>
</gene>
<dbReference type="KEGG" id="paur:FGL86_12485"/>
<name>A0A5B8SY94_9GAMM</name>
<dbReference type="OrthoDB" id="6370236at2"/>